<proteinExistence type="predicted"/>
<organism evidence="2 3">
    <name type="scientific">Hydnum rufescens UP504</name>
    <dbReference type="NCBI Taxonomy" id="1448309"/>
    <lineage>
        <taxon>Eukaryota</taxon>
        <taxon>Fungi</taxon>
        <taxon>Dikarya</taxon>
        <taxon>Basidiomycota</taxon>
        <taxon>Agaricomycotina</taxon>
        <taxon>Agaricomycetes</taxon>
        <taxon>Cantharellales</taxon>
        <taxon>Hydnaceae</taxon>
        <taxon>Hydnum</taxon>
    </lineage>
</organism>
<gene>
    <name evidence="2" type="ORF">BS47DRAFT_1335372</name>
</gene>
<protein>
    <submittedName>
        <fullName evidence="2">Uncharacterized protein</fullName>
    </submittedName>
</protein>
<keyword evidence="1" id="KW-1133">Transmembrane helix</keyword>
<keyword evidence="1" id="KW-0472">Membrane</keyword>
<dbReference type="EMBL" id="MU128910">
    <property type="protein sequence ID" value="KAF9520732.1"/>
    <property type="molecule type" value="Genomic_DNA"/>
</dbReference>
<sequence>MPIGASKYWFPEVEMNERSVVTVVTGALMTINPMVAMINLAADRSSSFVNGPR</sequence>
<comment type="caution">
    <text evidence="2">The sequence shown here is derived from an EMBL/GenBank/DDBJ whole genome shotgun (WGS) entry which is preliminary data.</text>
</comment>
<keyword evidence="1" id="KW-0812">Transmembrane</keyword>
<evidence type="ECO:0000256" key="1">
    <source>
        <dbReference type="SAM" id="Phobius"/>
    </source>
</evidence>
<reference evidence="2" key="1">
    <citation type="journal article" date="2020" name="Nat. Commun.">
        <title>Large-scale genome sequencing of mycorrhizal fungi provides insights into the early evolution of symbiotic traits.</title>
        <authorList>
            <person name="Miyauchi S."/>
            <person name="Kiss E."/>
            <person name="Kuo A."/>
            <person name="Drula E."/>
            <person name="Kohler A."/>
            <person name="Sanchez-Garcia M."/>
            <person name="Morin E."/>
            <person name="Andreopoulos B."/>
            <person name="Barry K.W."/>
            <person name="Bonito G."/>
            <person name="Buee M."/>
            <person name="Carver A."/>
            <person name="Chen C."/>
            <person name="Cichocki N."/>
            <person name="Clum A."/>
            <person name="Culley D."/>
            <person name="Crous P.W."/>
            <person name="Fauchery L."/>
            <person name="Girlanda M."/>
            <person name="Hayes R.D."/>
            <person name="Keri Z."/>
            <person name="LaButti K."/>
            <person name="Lipzen A."/>
            <person name="Lombard V."/>
            <person name="Magnuson J."/>
            <person name="Maillard F."/>
            <person name="Murat C."/>
            <person name="Nolan M."/>
            <person name="Ohm R.A."/>
            <person name="Pangilinan J."/>
            <person name="Pereira M.F."/>
            <person name="Perotto S."/>
            <person name="Peter M."/>
            <person name="Pfister S."/>
            <person name="Riley R."/>
            <person name="Sitrit Y."/>
            <person name="Stielow J.B."/>
            <person name="Szollosi G."/>
            <person name="Zifcakova L."/>
            <person name="Stursova M."/>
            <person name="Spatafora J.W."/>
            <person name="Tedersoo L."/>
            <person name="Vaario L.M."/>
            <person name="Yamada A."/>
            <person name="Yan M."/>
            <person name="Wang P."/>
            <person name="Xu J."/>
            <person name="Bruns T."/>
            <person name="Baldrian P."/>
            <person name="Vilgalys R."/>
            <person name="Dunand C."/>
            <person name="Henrissat B."/>
            <person name="Grigoriev I.V."/>
            <person name="Hibbett D."/>
            <person name="Nagy L.G."/>
            <person name="Martin F.M."/>
        </authorList>
    </citation>
    <scope>NUCLEOTIDE SEQUENCE</scope>
    <source>
        <strain evidence="2">UP504</strain>
    </source>
</reference>
<keyword evidence="3" id="KW-1185">Reference proteome</keyword>
<dbReference type="AlphaFoldDB" id="A0A9P6E0K7"/>
<name>A0A9P6E0K7_9AGAM</name>
<evidence type="ECO:0000313" key="2">
    <source>
        <dbReference type="EMBL" id="KAF9520732.1"/>
    </source>
</evidence>
<accession>A0A9P6E0K7</accession>
<dbReference type="Proteomes" id="UP000886523">
    <property type="component" value="Unassembled WGS sequence"/>
</dbReference>
<evidence type="ECO:0000313" key="3">
    <source>
        <dbReference type="Proteomes" id="UP000886523"/>
    </source>
</evidence>
<feature type="transmembrane region" description="Helical" evidence="1">
    <location>
        <begin position="20"/>
        <end position="42"/>
    </location>
</feature>